<dbReference type="Gene3D" id="3.30.379.10">
    <property type="entry name" value="Chitobiase/beta-hexosaminidase domain 2-like"/>
    <property type="match status" value="1"/>
</dbReference>
<dbReference type="Pfam" id="PF02838">
    <property type="entry name" value="Glyco_hydro_20b"/>
    <property type="match status" value="1"/>
</dbReference>
<dbReference type="EC" id="3.2.1.52" evidence="3"/>
<dbReference type="eggNOG" id="COG3525">
    <property type="taxonomic scope" value="Bacteria"/>
</dbReference>
<dbReference type="GO" id="GO:0005975">
    <property type="term" value="P:carbohydrate metabolic process"/>
    <property type="evidence" value="ECO:0007669"/>
    <property type="project" value="InterPro"/>
</dbReference>
<dbReference type="PROSITE" id="PS50817">
    <property type="entry name" value="INTEIN_N_TER"/>
    <property type="match status" value="1"/>
</dbReference>
<comment type="catalytic activity">
    <reaction evidence="1">
        <text>Hydrolysis of terminal non-reducing N-acetyl-D-hexosamine residues in N-acetyl-beta-D-hexosaminides.</text>
        <dbReference type="EC" id="3.2.1.52"/>
    </reaction>
</comment>
<evidence type="ECO:0000256" key="1">
    <source>
        <dbReference type="ARBA" id="ARBA00001231"/>
    </source>
</evidence>
<dbReference type="Pfam" id="PF00728">
    <property type="entry name" value="Glyco_hydro_20"/>
    <property type="match status" value="1"/>
</dbReference>
<evidence type="ECO:0000256" key="6">
    <source>
        <dbReference type="PIRSR" id="PIRSR625705-1"/>
    </source>
</evidence>
<dbReference type="SUPFAM" id="SSF55545">
    <property type="entry name" value="beta-N-acetylhexosaminidase-like domain"/>
    <property type="match status" value="1"/>
</dbReference>
<dbReference type="PIRSF" id="PIRSF001093">
    <property type="entry name" value="B-hxosamndse_ab_euk"/>
    <property type="match status" value="1"/>
</dbReference>
<dbReference type="GO" id="GO:0030203">
    <property type="term" value="P:glycosaminoglycan metabolic process"/>
    <property type="evidence" value="ECO:0007669"/>
    <property type="project" value="TreeGrafter"/>
</dbReference>
<feature type="active site" description="Proton donor" evidence="6">
    <location>
        <position position="306"/>
    </location>
</feature>
<proteinExistence type="inferred from homology"/>
<reference evidence="9" key="1">
    <citation type="journal article" date="2015" name="PeerJ">
        <title>First genomic representation of candidate bacterial phylum KSB3 points to enhanced environmental sensing as a trigger of wastewater bulking.</title>
        <authorList>
            <person name="Sekiguchi Y."/>
            <person name="Ohashi A."/>
            <person name="Parks D.H."/>
            <person name="Yamauchi T."/>
            <person name="Tyson G.W."/>
            <person name="Hugenholtz P."/>
        </authorList>
    </citation>
    <scope>NUCLEOTIDE SEQUENCE [LARGE SCALE GENOMIC DNA]</scope>
</reference>
<dbReference type="GO" id="GO:0016020">
    <property type="term" value="C:membrane"/>
    <property type="evidence" value="ECO:0007669"/>
    <property type="project" value="TreeGrafter"/>
</dbReference>
<evidence type="ECO:0000256" key="4">
    <source>
        <dbReference type="ARBA" id="ARBA00022801"/>
    </source>
</evidence>
<dbReference type="HOGENOM" id="CLU_007082_5_1_0"/>
<feature type="domain" description="Beta-hexosaminidase bacterial type N-terminal" evidence="8">
    <location>
        <begin position="4"/>
        <end position="138"/>
    </location>
</feature>
<dbReference type="PANTHER" id="PTHR22600:SF57">
    <property type="entry name" value="BETA-N-ACETYLHEXOSAMINIDASE"/>
    <property type="match status" value="1"/>
</dbReference>
<keyword evidence="10" id="KW-1185">Reference proteome</keyword>
<dbReference type="Proteomes" id="UP000030661">
    <property type="component" value="Unassembled WGS sequence"/>
</dbReference>
<dbReference type="InterPro" id="IPR025705">
    <property type="entry name" value="Beta_hexosaminidase_sua/sub"/>
</dbReference>
<dbReference type="GO" id="GO:0004563">
    <property type="term" value="F:beta-N-acetylhexosaminidase activity"/>
    <property type="evidence" value="ECO:0007669"/>
    <property type="project" value="UniProtKB-EC"/>
</dbReference>
<dbReference type="Gene3D" id="3.20.20.80">
    <property type="entry name" value="Glycosidases"/>
    <property type="match status" value="1"/>
</dbReference>
<evidence type="ECO:0000259" key="8">
    <source>
        <dbReference type="Pfam" id="PF02838"/>
    </source>
</evidence>
<name>A0A081C7I6_VECG1</name>
<evidence type="ECO:0000256" key="2">
    <source>
        <dbReference type="ARBA" id="ARBA00006285"/>
    </source>
</evidence>
<comment type="similarity">
    <text evidence="2">Belongs to the glycosyl hydrolase 20 family.</text>
</comment>
<dbReference type="InterPro" id="IPR017853">
    <property type="entry name" value="GH"/>
</dbReference>
<evidence type="ECO:0000313" key="10">
    <source>
        <dbReference type="Proteomes" id="UP000030661"/>
    </source>
</evidence>
<dbReference type="InterPro" id="IPR015883">
    <property type="entry name" value="Glyco_hydro_20_cat"/>
</dbReference>
<dbReference type="InterPro" id="IPR006141">
    <property type="entry name" value="Intein_N"/>
</dbReference>
<organism evidence="9">
    <name type="scientific">Vecturithrix granuli</name>
    <dbReference type="NCBI Taxonomy" id="1499967"/>
    <lineage>
        <taxon>Bacteria</taxon>
        <taxon>Candidatus Moduliflexota</taxon>
        <taxon>Candidatus Vecturitrichia</taxon>
        <taxon>Candidatus Vecturitrichales</taxon>
        <taxon>Candidatus Vecturitrichaceae</taxon>
        <taxon>Candidatus Vecturithrix</taxon>
    </lineage>
</organism>
<dbReference type="EMBL" id="DF820473">
    <property type="protein sequence ID" value="GAK60541.1"/>
    <property type="molecule type" value="Genomic_DNA"/>
</dbReference>
<evidence type="ECO:0000313" key="9">
    <source>
        <dbReference type="EMBL" id="GAK60541.1"/>
    </source>
</evidence>
<gene>
    <name evidence="9" type="ORF">U27_00438</name>
</gene>
<dbReference type="AlphaFoldDB" id="A0A081C7I6"/>
<dbReference type="GO" id="GO:0016539">
    <property type="term" value="P:intein-mediated protein splicing"/>
    <property type="evidence" value="ECO:0007669"/>
    <property type="project" value="InterPro"/>
</dbReference>
<evidence type="ECO:0000256" key="3">
    <source>
        <dbReference type="ARBA" id="ARBA00012663"/>
    </source>
</evidence>
<feature type="domain" description="Glycoside hydrolase family 20 catalytic" evidence="7">
    <location>
        <begin position="142"/>
        <end position="477"/>
    </location>
</feature>
<dbReference type="CDD" id="cd06563">
    <property type="entry name" value="GH20_chitobiase-like"/>
    <property type="match status" value="1"/>
</dbReference>
<keyword evidence="4" id="KW-0378">Hydrolase</keyword>
<evidence type="ECO:0000259" key="7">
    <source>
        <dbReference type="Pfam" id="PF00728"/>
    </source>
</evidence>
<dbReference type="InterPro" id="IPR015882">
    <property type="entry name" value="HEX_bac_N"/>
</dbReference>
<dbReference type="PRINTS" id="PR00738">
    <property type="entry name" value="GLHYDRLASE20"/>
</dbReference>
<dbReference type="SUPFAM" id="SSF51445">
    <property type="entry name" value="(Trans)glycosidases"/>
    <property type="match status" value="1"/>
</dbReference>
<sequence>MNSINIIPQPLHIELKSGVFCLTPETEIIVSENTHSLGESLAQRLRPATGFQMSIKQLEQESQTNKCIVLQMDSQKQALGEEGYELSVTADQILVTARAAAGVFYGCQTLLQLFPADIERQEVVQQANWTIPQLEIEDIPRFSWRGMHLDVCRHFMPTEFVKKYLDLLARYKMNVFHWHLTDDQGWRIEIKGYPELTEIAAWRSKNGARDGGFYTRADIEEVVAYARERFVTIVPEIEMPGHAVAALAAYPELSCNGGQFEVETLWGIFDDVFCAGNDKTFEFLQDVLAQVIEMFPGQYLHVGGDECPKNRWKACPKCQARIRAEGLKDEEELQSWFIKRIETFLSSRNRRLIGWDEILEGGLPPRALVMSWRGMEGGIEAARLGYEVVMCPQSHCYFDHYQSENYAQEPEAIKAVAVPLEKVYEFEPMPAGLTVEECRRVLGAQGNLWTEYIKTPEHAEYMLLPRLCAIAEVVWSEKRQRDLEHFLTRLNAHYPRFDALKVKYRHDQ</sequence>
<accession>A0A081C7I6</accession>
<keyword evidence="5" id="KW-0326">Glycosidase</keyword>
<evidence type="ECO:0000256" key="5">
    <source>
        <dbReference type="ARBA" id="ARBA00023295"/>
    </source>
</evidence>
<protein>
    <recommendedName>
        <fullName evidence="3">beta-N-acetylhexosaminidase</fullName>
        <ecNumber evidence="3">3.2.1.52</ecNumber>
    </recommendedName>
</protein>
<dbReference type="PANTHER" id="PTHR22600">
    <property type="entry name" value="BETA-HEXOSAMINIDASE"/>
    <property type="match status" value="1"/>
</dbReference>
<dbReference type="STRING" id="1499967.U27_00438"/>
<dbReference type="InterPro" id="IPR029018">
    <property type="entry name" value="Hex-like_dom2"/>
</dbReference>